<evidence type="ECO:0000256" key="8">
    <source>
        <dbReference type="PIRSR" id="PIRSR000463-1"/>
    </source>
</evidence>
<dbReference type="GO" id="GO:0004553">
    <property type="term" value="F:hydrolase activity, hydrolyzing O-glycosyl compounds"/>
    <property type="evidence" value="ECO:0007669"/>
    <property type="project" value="InterPro"/>
</dbReference>
<dbReference type="InterPro" id="IPR004193">
    <property type="entry name" value="Glyco_hydro_13_N"/>
</dbReference>
<dbReference type="Pfam" id="PF00128">
    <property type="entry name" value="Alpha-amylase"/>
    <property type="match status" value="1"/>
</dbReference>
<evidence type="ECO:0000313" key="10">
    <source>
        <dbReference type="EMBL" id="HGU32300.1"/>
    </source>
</evidence>
<comment type="caution">
    <text evidence="10">The sequence shown here is derived from an EMBL/GenBank/DDBJ whole genome shotgun (WGS) entry which is preliminary data.</text>
</comment>
<dbReference type="GO" id="GO:0005737">
    <property type="term" value="C:cytoplasm"/>
    <property type="evidence" value="ECO:0007669"/>
    <property type="project" value="TreeGrafter"/>
</dbReference>
<comment type="function">
    <text evidence="2">Catalyzes the formation of the alpha-1,6-glucosidic linkages in glycogen by scission of a 1,4-alpha-linked oligosaccharide from growing alpha-1,4-glucan chains and the subsequent attachment of the oligosaccharide to the alpha-1,6 position.</text>
</comment>
<dbReference type="InterPro" id="IPR037439">
    <property type="entry name" value="Branching_enzy"/>
</dbReference>
<accession>A0A7C4MLN3</accession>
<dbReference type="InterPro" id="IPR014756">
    <property type="entry name" value="Ig_E-set"/>
</dbReference>
<dbReference type="EMBL" id="DSUH01000126">
    <property type="protein sequence ID" value="HGU32300.1"/>
    <property type="molecule type" value="Genomic_DNA"/>
</dbReference>
<keyword evidence="7" id="KW-0119">Carbohydrate metabolism</keyword>
<protein>
    <recommendedName>
        <fullName evidence="4">1,4-alpha-glucan branching enzyme</fullName>
        <ecNumber evidence="4">2.4.1.18</ecNumber>
    </recommendedName>
</protein>
<proteinExistence type="inferred from homology"/>
<feature type="active site" description="Nucleophile" evidence="8">
    <location>
        <position position="330"/>
    </location>
</feature>
<organism evidence="10">
    <name type="scientific">Desulfatirhabdium butyrativorans</name>
    <dbReference type="NCBI Taxonomy" id="340467"/>
    <lineage>
        <taxon>Bacteria</taxon>
        <taxon>Pseudomonadati</taxon>
        <taxon>Thermodesulfobacteriota</taxon>
        <taxon>Desulfobacteria</taxon>
        <taxon>Desulfobacterales</taxon>
        <taxon>Desulfatirhabdiaceae</taxon>
        <taxon>Desulfatirhabdium</taxon>
    </lineage>
</organism>
<dbReference type="InterPro" id="IPR006047">
    <property type="entry name" value="GH13_cat_dom"/>
</dbReference>
<dbReference type="Gene3D" id="2.60.40.10">
    <property type="entry name" value="Immunoglobulins"/>
    <property type="match status" value="1"/>
</dbReference>
<dbReference type="InterPro" id="IPR013783">
    <property type="entry name" value="Ig-like_fold"/>
</dbReference>
<evidence type="ECO:0000256" key="2">
    <source>
        <dbReference type="ARBA" id="ARBA00002953"/>
    </source>
</evidence>
<feature type="active site" description="Proton donor" evidence="8">
    <location>
        <position position="384"/>
    </location>
</feature>
<dbReference type="Pfam" id="PF02806">
    <property type="entry name" value="Alpha-amylase_C"/>
    <property type="match status" value="1"/>
</dbReference>
<evidence type="ECO:0000256" key="6">
    <source>
        <dbReference type="ARBA" id="ARBA00022679"/>
    </source>
</evidence>
<dbReference type="SUPFAM" id="SSF51445">
    <property type="entry name" value="(Trans)glycosidases"/>
    <property type="match status" value="1"/>
</dbReference>
<dbReference type="GO" id="GO:0005978">
    <property type="term" value="P:glycogen biosynthetic process"/>
    <property type="evidence" value="ECO:0007669"/>
    <property type="project" value="InterPro"/>
</dbReference>
<dbReference type="Pfam" id="PF02922">
    <property type="entry name" value="CBM_48"/>
    <property type="match status" value="1"/>
</dbReference>
<evidence type="ECO:0000256" key="3">
    <source>
        <dbReference type="ARBA" id="ARBA00009000"/>
    </source>
</evidence>
<comment type="catalytic activity">
    <reaction evidence="1">
        <text>Transfers a segment of a (1-&gt;4)-alpha-D-glucan chain to a primary hydroxy group in a similar glucan chain.</text>
        <dbReference type="EC" id="2.4.1.18"/>
    </reaction>
</comment>
<evidence type="ECO:0000256" key="7">
    <source>
        <dbReference type="ARBA" id="ARBA00023277"/>
    </source>
</evidence>
<evidence type="ECO:0000256" key="5">
    <source>
        <dbReference type="ARBA" id="ARBA00022676"/>
    </source>
</evidence>
<keyword evidence="6" id="KW-0808">Transferase</keyword>
<dbReference type="GO" id="GO:0003844">
    <property type="term" value="F:1,4-alpha-glucan branching enzyme activity"/>
    <property type="evidence" value="ECO:0007669"/>
    <property type="project" value="UniProtKB-EC"/>
</dbReference>
<dbReference type="Gene3D" id="2.60.40.1180">
    <property type="entry name" value="Golgi alpha-mannosidase II"/>
    <property type="match status" value="1"/>
</dbReference>
<sequence>MDRSTPEIARRDPLLHPFVPILNRRKSRYQRVKNRLVRQYGSLIASASAHLFYGLHRSDDGWVLREWAPHASAITMVGTFSDWQTLDRFRMVRLNDGGDWELRLPMDTLHHGDLYRVVIEWPGGRGDRIPAYATRVVQDPGTLIFNAQVWAPADPYVFRHGPMTDEVEGLFIYECHIGMAQEEKRIGTYQEFTRNVLPQVASSGYNAVQIMGIQEHPYYGSFGYQVSSFFAPSSRFGTPEEFKELVDTAHGLGLRVFMDIVHSHAVANDVEGLSRFDGTTDLYFKPGSAGWHPAWGTRCFDYRKEAVVRFLLSNCRYWMEVFQIDGFRFDGVTSMLYTHHGLGKTFSGYEPYFDDTVDESALCYLTLANDLVHEIRPNAVTIAEEVSGMPGLAASIDHGGYGFDYRFAMGVPDYWIRLVKDIPDEHWPMGHLWFELTNRRPEEKTISYAECHDQALVGDQTLIFRMIGSGMYDAMHVDSRNLLVDRGIALHKMIRLITMATAGNGYLTFMGNEFGHPEWIDFPREGNHWSFDHARRLWSLRDDPRLRYRFLDRFEREMLFLARTYRLFSTTVVRHRYDHETDKVLAFERNRIVFVFNFHPTQSWKDYPIAVVEPCYRLIFDTDSARFGGFDRLISDQIYLNVSSESRQPVIQLYLPARTALVLQPVDEG</sequence>
<dbReference type="InterPro" id="IPR017853">
    <property type="entry name" value="GH"/>
</dbReference>
<dbReference type="PANTHER" id="PTHR43651">
    <property type="entry name" value="1,4-ALPHA-GLUCAN-BRANCHING ENZYME"/>
    <property type="match status" value="1"/>
</dbReference>
<dbReference type="GO" id="GO:0043169">
    <property type="term" value="F:cation binding"/>
    <property type="evidence" value="ECO:0007669"/>
    <property type="project" value="InterPro"/>
</dbReference>
<name>A0A7C4MLN3_9BACT</name>
<reference evidence="10" key="1">
    <citation type="journal article" date="2020" name="mSystems">
        <title>Genome- and Community-Level Interaction Insights into Carbon Utilization and Element Cycling Functions of Hydrothermarchaeota in Hydrothermal Sediment.</title>
        <authorList>
            <person name="Zhou Z."/>
            <person name="Liu Y."/>
            <person name="Xu W."/>
            <person name="Pan J."/>
            <person name="Luo Z.H."/>
            <person name="Li M."/>
        </authorList>
    </citation>
    <scope>NUCLEOTIDE SEQUENCE [LARGE SCALE GENOMIC DNA]</scope>
    <source>
        <strain evidence="10">SpSt-477</strain>
    </source>
</reference>
<dbReference type="Gene3D" id="3.20.20.80">
    <property type="entry name" value="Glycosidases"/>
    <property type="match status" value="1"/>
</dbReference>
<dbReference type="PIRSF" id="PIRSF000463">
    <property type="entry name" value="GlgB"/>
    <property type="match status" value="1"/>
</dbReference>
<dbReference type="SUPFAM" id="SSF81296">
    <property type="entry name" value="E set domains"/>
    <property type="match status" value="1"/>
</dbReference>
<feature type="domain" description="Glycosyl hydrolase family 13 catalytic" evidence="9">
    <location>
        <begin position="183"/>
        <end position="541"/>
    </location>
</feature>
<dbReference type="EC" id="2.4.1.18" evidence="4"/>
<evidence type="ECO:0000256" key="1">
    <source>
        <dbReference type="ARBA" id="ARBA00000826"/>
    </source>
</evidence>
<dbReference type="AlphaFoldDB" id="A0A7C4MLN3"/>
<dbReference type="FunFam" id="3.20.20.80:FF:000001">
    <property type="entry name" value="1,4-alpha-glucan branching enzyme"/>
    <property type="match status" value="1"/>
</dbReference>
<dbReference type="PANTHER" id="PTHR43651:SF3">
    <property type="entry name" value="1,4-ALPHA-GLUCAN-BRANCHING ENZYME"/>
    <property type="match status" value="1"/>
</dbReference>
<dbReference type="CDD" id="cd11321">
    <property type="entry name" value="AmyAc_bac_euk_BE"/>
    <property type="match status" value="1"/>
</dbReference>
<dbReference type="SUPFAM" id="SSF51011">
    <property type="entry name" value="Glycosyl hydrolase domain"/>
    <property type="match status" value="1"/>
</dbReference>
<gene>
    <name evidence="10" type="ORF">ENS29_05530</name>
</gene>
<dbReference type="CDD" id="cd02854">
    <property type="entry name" value="E_set_GBE_euk_N"/>
    <property type="match status" value="1"/>
</dbReference>
<dbReference type="InterPro" id="IPR013780">
    <property type="entry name" value="Glyco_hydro_b"/>
</dbReference>
<comment type="similarity">
    <text evidence="3">Belongs to the glycosyl hydrolase 13 family. GlgB subfamily.</text>
</comment>
<keyword evidence="5" id="KW-0328">Glycosyltransferase</keyword>
<evidence type="ECO:0000256" key="4">
    <source>
        <dbReference type="ARBA" id="ARBA00012541"/>
    </source>
</evidence>
<evidence type="ECO:0000259" key="9">
    <source>
        <dbReference type="SMART" id="SM00642"/>
    </source>
</evidence>
<dbReference type="InterPro" id="IPR006048">
    <property type="entry name" value="A-amylase/branching_C"/>
</dbReference>
<dbReference type="SMART" id="SM00642">
    <property type="entry name" value="Aamy"/>
    <property type="match status" value="1"/>
</dbReference>